<reference evidence="5" key="3">
    <citation type="submission" date="2015-04" db="EMBL/GenBank/DDBJ databases">
        <title>Physiological reanalysis, assessment of diazotrophy, and genome sequences of multiple isolates of Streptomyces thermoautotrophicus.</title>
        <authorList>
            <person name="MacKellar D.C."/>
            <person name="Lieber L."/>
            <person name="Norman J."/>
            <person name="Bolger A."/>
            <person name="Tobin C."/>
            <person name="Murray J.W."/>
            <person name="Chang R."/>
            <person name="Ford T."/>
            <person name="Nguyen P.Q."/>
            <person name="Woodward J."/>
            <person name="Permingeat H."/>
            <person name="Joshi N.S."/>
            <person name="Silver P.A."/>
            <person name="Usadel B."/>
            <person name="Rutherford A.W."/>
            <person name="Friesen M."/>
            <person name="Prell J."/>
        </authorList>
    </citation>
    <scope>NUCLEOTIDE SEQUENCE [LARGE SCALE GENOMIC DNA]</scope>
    <source>
        <strain evidence="5">H1</strain>
    </source>
</reference>
<evidence type="ECO:0000313" key="3">
    <source>
        <dbReference type="EMBL" id="KWW98744.1"/>
    </source>
</evidence>
<dbReference type="OrthoDB" id="4206464at2"/>
<dbReference type="AlphaFoldDB" id="A0A132MLK4"/>
<dbReference type="RefSeq" id="WP_066883618.1">
    <property type="nucleotide sequence ID" value="NZ_JYIJ01000019.1"/>
</dbReference>
<dbReference type="EMBL" id="LAXD01000001">
    <property type="protein sequence ID" value="KWW98744.1"/>
    <property type="molecule type" value="Genomic_DNA"/>
</dbReference>
<organism evidence="3 5">
    <name type="scientific">Carbonactinospora thermoautotrophica</name>
    <dbReference type="NCBI Taxonomy" id="1469144"/>
    <lineage>
        <taxon>Bacteria</taxon>
        <taxon>Bacillati</taxon>
        <taxon>Actinomycetota</taxon>
        <taxon>Actinomycetes</taxon>
        <taxon>Kitasatosporales</taxon>
        <taxon>Carbonactinosporaceae</taxon>
        <taxon>Carbonactinospora</taxon>
    </lineage>
</organism>
<dbReference type="Pfam" id="PF22400">
    <property type="entry name" value="DUF6980"/>
    <property type="match status" value="1"/>
</dbReference>
<dbReference type="PATRIC" id="fig|1469144.10.peg.462"/>
<sequence>MTASEGHDQCCDQMAYAVADEDLYLLYIPKSREWGIRYRDGISYSQIEYCPWCGAKLPKDLWDEWYARVEQLGIDPIEDHDKIPEAFRGDRWWKEAGL</sequence>
<evidence type="ECO:0000313" key="4">
    <source>
        <dbReference type="EMBL" id="KWX10409.1"/>
    </source>
</evidence>
<dbReference type="EMBL" id="JYIK01000493">
    <property type="protein sequence ID" value="KWX10409.1"/>
    <property type="molecule type" value="Genomic_DNA"/>
</dbReference>
<evidence type="ECO:0000313" key="6">
    <source>
        <dbReference type="Proteomes" id="UP000070598"/>
    </source>
</evidence>
<dbReference type="Proteomes" id="UP000070598">
    <property type="component" value="Unassembled WGS sequence"/>
</dbReference>
<accession>A0A132MLK4</accession>
<protein>
    <recommendedName>
        <fullName evidence="1">DUF6980 domain-containing protein</fullName>
    </recommendedName>
</protein>
<evidence type="ECO:0000313" key="2">
    <source>
        <dbReference type="EMBL" id="KWW97468.1"/>
    </source>
</evidence>
<evidence type="ECO:0000313" key="7">
    <source>
        <dbReference type="Proteomes" id="UP000070659"/>
    </source>
</evidence>
<proteinExistence type="predicted"/>
<dbReference type="Proteomes" id="UP000070188">
    <property type="component" value="Unassembled WGS sequence"/>
</dbReference>
<feature type="domain" description="DUF6980" evidence="1">
    <location>
        <begin position="9"/>
        <end position="94"/>
    </location>
</feature>
<evidence type="ECO:0000259" key="1">
    <source>
        <dbReference type="Pfam" id="PF22400"/>
    </source>
</evidence>
<reference evidence="3" key="4">
    <citation type="submission" date="2015-04" db="EMBL/GenBank/DDBJ databases">
        <title>Physiological reanalysis, assessment of diazotrophy, and genome sequences of multiple isolates of Streptomyces thermoautotrophicus.</title>
        <authorList>
            <person name="MacKellar D.C."/>
            <person name="Lieber L."/>
            <person name="Norman J."/>
            <person name="Bolger A."/>
            <person name="Tobin C."/>
            <person name="Murray J.W."/>
            <person name="Woodward J."/>
            <person name="Friesen M."/>
            <person name="Prell J."/>
        </authorList>
    </citation>
    <scope>NUCLEOTIDE SEQUENCE [LARGE SCALE GENOMIC DNA]</scope>
    <source>
        <strain evidence="3">H1</strain>
    </source>
</reference>
<evidence type="ECO:0000313" key="5">
    <source>
        <dbReference type="Proteomes" id="UP000070188"/>
    </source>
</evidence>
<dbReference type="Proteomes" id="UP000070659">
    <property type="component" value="Unassembled WGS sequence"/>
</dbReference>
<reference evidence="6" key="1">
    <citation type="submission" date="2015-02" db="EMBL/GenBank/DDBJ databases">
        <title>Physiological reanalysis, assessment of diazotrophy, and genome sequences of multiple isolates of Streptomyces thermoautotrophicus.</title>
        <authorList>
            <person name="MacKellar D.C."/>
            <person name="Lieber L."/>
            <person name="Norman J."/>
            <person name="Bolger A."/>
            <person name="Tobin C."/>
            <person name="Murray J.W."/>
            <person name="Friesen M."/>
            <person name="Prell J."/>
        </authorList>
    </citation>
    <scope>NUCLEOTIDE SEQUENCE [LARGE SCALE GENOMIC DNA]</scope>
    <source>
        <strain evidence="6">UBT1</strain>
    </source>
</reference>
<reference evidence="2 7" key="2">
    <citation type="submission" date="2015-02" db="EMBL/GenBank/DDBJ databases">
        <title>Physiological reanalysis, assessment of diazotrophy, and genome sequences of multiple isolates of Streptomyces thermoautotrophicus.</title>
        <authorList>
            <person name="MacKellar D.C."/>
            <person name="Lieber L."/>
            <person name="Norman J."/>
            <person name="Bolger A."/>
            <person name="Tobin C."/>
            <person name="Murray J.W."/>
            <person name="Prell J."/>
        </authorList>
    </citation>
    <scope>NUCLEOTIDE SEQUENCE [LARGE SCALE GENOMIC DNA]</scope>
    <source>
        <strain evidence="2 7">UBT1</strain>
    </source>
</reference>
<name>A0A132MLK4_9ACTN</name>
<comment type="caution">
    <text evidence="3">The sequence shown here is derived from an EMBL/GenBank/DDBJ whole genome shotgun (WGS) entry which is preliminary data.</text>
</comment>
<gene>
    <name evidence="3" type="ORF">LI90_373</name>
    <name evidence="2" type="ORF">TH66_17675</name>
    <name evidence="4" type="ORF">TR74_03795</name>
</gene>
<dbReference type="EMBL" id="JYIJ01000019">
    <property type="protein sequence ID" value="KWW97468.1"/>
    <property type="molecule type" value="Genomic_DNA"/>
</dbReference>
<keyword evidence="5" id="KW-1185">Reference proteome</keyword>
<dbReference type="InterPro" id="IPR053918">
    <property type="entry name" value="DUF6980"/>
</dbReference>